<comment type="subcellular location">
    <subcellularLocation>
        <location evidence="1">Golgi apparatus membrane</location>
        <topology evidence="1">Single-pass type II membrane protein</topology>
    </subcellularLocation>
</comment>
<evidence type="ECO:0000256" key="3">
    <source>
        <dbReference type="ARBA" id="ARBA00022679"/>
    </source>
</evidence>
<reference evidence="10" key="1">
    <citation type="submission" date="2021-01" db="EMBL/GenBank/DDBJ databases">
        <authorList>
            <person name="Corre E."/>
            <person name="Pelletier E."/>
            <person name="Niang G."/>
            <person name="Scheremetjew M."/>
            <person name="Finn R."/>
            <person name="Kale V."/>
            <person name="Holt S."/>
            <person name="Cochrane G."/>
            <person name="Meng A."/>
            <person name="Brown T."/>
            <person name="Cohen L."/>
        </authorList>
    </citation>
    <scope>NUCLEOTIDE SEQUENCE</scope>
    <source>
        <strain evidence="10">OF101</strain>
    </source>
</reference>
<evidence type="ECO:0000256" key="9">
    <source>
        <dbReference type="SAM" id="MobiDB-lite"/>
    </source>
</evidence>
<keyword evidence="7" id="KW-0472">Membrane</keyword>
<dbReference type="GO" id="GO:0008146">
    <property type="term" value="F:sulfotransferase activity"/>
    <property type="evidence" value="ECO:0007669"/>
    <property type="project" value="InterPro"/>
</dbReference>
<organism evidence="10">
    <name type="scientific">Alexandrium catenella</name>
    <name type="common">Red tide dinoflagellate</name>
    <name type="synonym">Gonyaulax catenella</name>
    <dbReference type="NCBI Taxonomy" id="2925"/>
    <lineage>
        <taxon>Eukaryota</taxon>
        <taxon>Sar</taxon>
        <taxon>Alveolata</taxon>
        <taxon>Dinophyceae</taxon>
        <taxon>Gonyaulacales</taxon>
        <taxon>Pyrocystaceae</taxon>
        <taxon>Alexandrium</taxon>
    </lineage>
</organism>
<keyword evidence="8" id="KW-0325">Glycoprotein</keyword>
<evidence type="ECO:0000256" key="7">
    <source>
        <dbReference type="ARBA" id="ARBA00023136"/>
    </source>
</evidence>
<evidence type="ECO:0000256" key="2">
    <source>
        <dbReference type="ARBA" id="ARBA00006339"/>
    </source>
</evidence>
<dbReference type="EMBL" id="HBGE01065564">
    <property type="protein sequence ID" value="CAD9162529.1"/>
    <property type="molecule type" value="Transcribed_RNA"/>
</dbReference>
<dbReference type="Pfam" id="PF03567">
    <property type="entry name" value="Sulfotransfer_2"/>
    <property type="match status" value="1"/>
</dbReference>
<evidence type="ECO:0000256" key="4">
    <source>
        <dbReference type="ARBA" id="ARBA00022692"/>
    </source>
</evidence>
<dbReference type="AlphaFoldDB" id="A0A7S1WDY0"/>
<keyword evidence="3" id="KW-0808">Transferase</keyword>
<name>A0A7S1WDY0_ALECA</name>
<evidence type="ECO:0000313" key="10">
    <source>
        <dbReference type="EMBL" id="CAD9162529.1"/>
    </source>
</evidence>
<dbReference type="PANTHER" id="PTHR12137">
    <property type="entry name" value="CARBOHYDRATE SULFOTRANSFERASE"/>
    <property type="match status" value="1"/>
</dbReference>
<keyword evidence="5" id="KW-1133">Transmembrane helix</keyword>
<dbReference type="GO" id="GO:0000139">
    <property type="term" value="C:Golgi membrane"/>
    <property type="evidence" value="ECO:0007669"/>
    <property type="project" value="UniProtKB-SubCell"/>
</dbReference>
<evidence type="ECO:0000256" key="5">
    <source>
        <dbReference type="ARBA" id="ARBA00022989"/>
    </source>
</evidence>
<dbReference type="GO" id="GO:0016051">
    <property type="term" value="P:carbohydrate biosynthetic process"/>
    <property type="evidence" value="ECO:0007669"/>
    <property type="project" value="InterPro"/>
</dbReference>
<gene>
    <name evidence="10" type="ORF">ACAT0790_LOCUS39294</name>
</gene>
<keyword evidence="6" id="KW-0333">Golgi apparatus</keyword>
<accession>A0A7S1WDY0</accession>
<comment type="similarity">
    <text evidence="2">Belongs to the sulfotransferase 2 family.</text>
</comment>
<proteinExistence type="inferred from homology"/>
<dbReference type="PANTHER" id="PTHR12137:SF54">
    <property type="entry name" value="CARBOHYDRATE SULFOTRANSFERASE"/>
    <property type="match status" value="1"/>
</dbReference>
<dbReference type="InterPro" id="IPR018011">
    <property type="entry name" value="Carb_sulfotrans_8-10"/>
</dbReference>
<evidence type="ECO:0000256" key="8">
    <source>
        <dbReference type="ARBA" id="ARBA00023180"/>
    </source>
</evidence>
<keyword evidence="4" id="KW-0812">Transmembrane</keyword>
<sequence>MLSTPLADALLNAAKMRLDNGAPQPPEGGAGYPTQLRSARQQEEREEYEERVVRDYEGNLSHTRNCSSQKAQIQQLKPLIVPELKLAFCYIPKNACTQFKDLINLLNKLNDTWMGFGLGYLDSTAESLGVDPVTIVKENGWKFATFTRDPALRYLSAWGSTCVSENNHASYEHWWECCGPLVKDNTIAPQKIAKMFHERLNYDVAQGLVKYNQHWSQQVQFLQNCGWEQFGPKTADFLGDLSTGDVNMQVKEMLSLNGPIQAWQEELVDRFFPEERVYGHTSPLNNTPPETFFNDVRTIEALMKLYEDDFEHIPRVGQGFTSPRLEKVKR</sequence>
<evidence type="ECO:0000256" key="1">
    <source>
        <dbReference type="ARBA" id="ARBA00004323"/>
    </source>
</evidence>
<protein>
    <submittedName>
        <fullName evidence="10">Uncharacterized protein</fullName>
    </submittedName>
</protein>
<feature type="region of interest" description="Disordered" evidence="9">
    <location>
        <begin position="18"/>
        <end position="45"/>
    </location>
</feature>
<dbReference type="InterPro" id="IPR005331">
    <property type="entry name" value="Sulfotransferase"/>
</dbReference>
<evidence type="ECO:0000256" key="6">
    <source>
        <dbReference type="ARBA" id="ARBA00023034"/>
    </source>
</evidence>